<keyword evidence="4" id="KW-1185">Reference proteome</keyword>
<name>A0ABR4I088_9EURO</name>
<organism evidence="3 4">
    <name type="scientific">Aspergillus granulosus</name>
    <dbReference type="NCBI Taxonomy" id="176169"/>
    <lineage>
        <taxon>Eukaryota</taxon>
        <taxon>Fungi</taxon>
        <taxon>Dikarya</taxon>
        <taxon>Ascomycota</taxon>
        <taxon>Pezizomycotina</taxon>
        <taxon>Eurotiomycetes</taxon>
        <taxon>Eurotiomycetidae</taxon>
        <taxon>Eurotiales</taxon>
        <taxon>Aspergillaceae</taxon>
        <taxon>Aspergillus</taxon>
        <taxon>Aspergillus subgen. Nidulantes</taxon>
    </lineage>
</organism>
<gene>
    <name evidence="3" type="ORF">BJX63DRAFT_427840</name>
</gene>
<proteinExistence type="predicted"/>
<evidence type="ECO:0000313" key="4">
    <source>
        <dbReference type="Proteomes" id="UP001610334"/>
    </source>
</evidence>
<feature type="signal peptide" evidence="2">
    <location>
        <begin position="1"/>
        <end position="17"/>
    </location>
</feature>
<keyword evidence="2" id="KW-0732">Signal</keyword>
<reference evidence="3 4" key="1">
    <citation type="submission" date="2024-07" db="EMBL/GenBank/DDBJ databases">
        <title>Section-level genome sequencing and comparative genomics of Aspergillus sections Usti and Cavernicolus.</title>
        <authorList>
            <consortium name="Lawrence Berkeley National Laboratory"/>
            <person name="Nybo J.L."/>
            <person name="Vesth T.C."/>
            <person name="Theobald S."/>
            <person name="Frisvad J.C."/>
            <person name="Larsen T.O."/>
            <person name="Kjaerboelling I."/>
            <person name="Rothschild-Mancinelli K."/>
            <person name="Lyhne E.K."/>
            <person name="Kogle M.E."/>
            <person name="Barry K."/>
            <person name="Clum A."/>
            <person name="Na H."/>
            <person name="Ledsgaard L."/>
            <person name="Lin J."/>
            <person name="Lipzen A."/>
            <person name="Kuo A."/>
            <person name="Riley R."/>
            <person name="Mondo S."/>
            <person name="Labutti K."/>
            <person name="Haridas S."/>
            <person name="Pangalinan J."/>
            <person name="Salamov A.A."/>
            <person name="Simmons B.A."/>
            <person name="Magnuson J.K."/>
            <person name="Chen J."/>
            <person name="Drula E."/>
            <person name="Henrissat B."/>
            <person name="Wiebenga A."/>
            <person name="Lubbers R.J."/>
            <person name="Gomes A.C."/>
            <person name="Makela M.R."/>
            <person name="Stajich J."/>
            <person name="Grigoriev I.V."/>
            <person name="Mortensen U.H."/>
            <person name="De Vries R.P."/>
            <person name="Baker S.E."/>
            <person name="Andersen M.R."/>
        </authorList>
    </citation>
    <scope>NUCLEOTIDE SEQUENCE [LARGE SCALE GENOMIC DNA]</scope>
    <source>
        <strain evidence="3 4">CBS 588.65</strain>
    </source>
</reference>
<comment type="caution">
    <text evidence="3">The sequence shown here is derived from an EMBL/GenBank/DDBJ whole genome shotgun (WGS) entry which is preliminary data.</text>
</comment>
<sequence>MHQSLLFFPALFILASAQCPEPTTTVAIEWPDDLYARREIMVSVVASNGAITTYEGVDCPGNPHGMTIAAGPQTFSFNRLGSSQEGHILIDECVPLGSSMECTIIQQGPLDTTSTIVYSDDEIYTVSMAVVESGAENTVLPTVTGPPYLGCPEEWQQCGDEPWCCPTTATICTTAPNSHEACASVHNEEFPGPAIPYYSTMGPPPGSGGSHEESEPTGSEDGAGPFAAQPTHLLVGGLAGLGLALL</sequence>
<evidence type="ECO:0000256" key="1">
    <source>
        <dbReference type="SAM" id="MobiDB-lite"/>
    </source>
</evidence>
<feature type="chain" id="PRO_5045839339" evidence="2">
    <location>
        <begin position="18"/>
        <end position="246"/>
    </location>
</feature>
<dbReference type="Proteomes" id="UP001610334">
    <property type="component" value="Unassembled WGS sequence"/>
</dbReference>
<feature type="region of interest" description="Disordered" evidence="1">
    <location>
        <begin position="194"/>
        <end position="228"/>
    </location>
</feature>
<protein>
    <submittedName>
        <fullName evidence="3">Uncharacterized protein</fullName>
    </submittedName>
</protein>
<dbReference type="EMBL" id="JBFXLT010000005">
    <property type="protein sequence ID" value="KAL2821165.1"/>
    <property type="molecule type" value="Genomic_DNA"/>
</dbReference>
<evidence type="ECO:0000313" key="3">
    <source>
        <dbReference type="EMBL" id="KAL2821165.1"/>
    </source>
</evidence>
<accession>A0ABR4I088</accession>
<evidence type="ECO:0000256" key="2">
    <source>
        <dbReference type="SAM" id="SignalP"/>
    </source>
</evidence>